<dbReference type="EMBL" id="ML996094">
    <property type="protein sequence ID" value="KAF2148087.1"/>
    <property type="molecule type" value="Genomic_DNA"/>
</dbReference>
<dbReference type="SUPFAM" id="SSF52540">
    <property type="entry name" value="P-loop containing nucleoside triphosphate hydrolases"/>
    <property type="match status" value="1"/>
</dbReference>
<dbReference type="InterPro" id="IPR036322">
    <property type="entry name" value="WD40_repeat_dom_sf"/>
</dbReference>
<dbReference type="PROSITE" id="PS00678">
    <property type="entry name" value="WD_REPEATS_1"/>
    <property type="match status" value="1"/>
</dbReference>
<organism evidence="5 6">
    <name type="scientific">Myriangium duriaei CBS 260.36</name>
    <dbReference type="NCBI Taxonomy" id="1168546"/>
    <lineage>
        <taxon>Eukaryota</taxon>
        <taxon>Fungi</taxon>
        <taxon>Dikarya</taxon>
        <taxon>Ascomycota</taxon>
        <taxon>Pezizomycotina</taxon>
        <taxon>Dothideomycetes</taxon>
        <taxon>Dothideomycetidae</taxon>
        <taxon>Myriangiales</taxon>
        <taxon>Myriangiaceae</taxon>
        <taxon>Myriangium</taxon>
    </lineage>
</organism>
<keyword evidence="2" id="KW-0677">Repeat</keyword>
<evidence type="ECO:0000313" key="6">
    <source>
        <dbReference type="Proteomes" id="UP000799439"/>
    </source>
</evidence>
<evidence type="ECO:0000256" key="2">
    <source>
        <dbReference type="ARBA" id="ARBA00022737"/>
    </source>
</evidence>
<feature type="non-terminal residue" evidence="5">
    <location>
        <position position="674"/>
    </location>
</feature>
<dbReference type="Pfam" id="PF24883">
    <property type="entry name" value="NPHP3_N"/>
    <property type="match status" value="1"/>
</dbReference>
<evidence type="ECO:0000256" key="1">
    <source>
        <dbReference type="ARBA" id="ARBA00022574"/>
    </source>
</evidence>
<dbReference type="Gene3D" id="2.130.10.10">
    <property type="entry name" value="YVTN repeat-like/Quinoprotein amine dehydrogenase"/>
    <property type="match status" value="1"/>
</dbReference>
<dbReference type="InterPro" id="IPR027417">
    <property type="entry name" value="P-loop_NTPase"/>
</dbReference>
<evidence type="ECO:0000256" key="3">
    <source>
        <dbReference type="PROSITE-ProRule" id="PRU00221"/>
    </source>
</evidence>
<feature type="domain" description="Nephrocystin 3-like N-terminal" evidence="4">
    <location>
        <begin position="30"/>
        <end position="190"/>
    </location>
</feature>
<reference evidence="5" key="1">
    <citation type="journal article" date="2020" name="Stud. Mycol.">
        <title>101 Dothideomycetes genomes: a test case for predicting lifestyles and emergence of pathogens.</title>
        <authorList>
            <person name="Haridas S."/>
            <person name="Albert R."/>
            <person name="Binder M."/>
            <person name="Bloem J."/>
            <person name="Labutti K."/>
            <person name="Salamov A."/>
            <person name="Andreopoulos B."/>
            <person name="Baker S."/>
            <person name="Barry K."/>
            <person name="Bills G."/>
            <person name="Bluhm B."/>
            <person name="Cannon C."/>
            <person name="Castanera R."/>
            <person name="Culley D."/>
            <person name="Daum C."/>
            <person name="Ezra D."/>
            <person name="Gonzalez J."/>
            <person name="Henrissat B."/>
            <person name="Kuo A."/>
            <person name="Liang C."/>
            <person name="Lipzen A."/>
            <person name="Lutzoni F."/>
            <person name="Magnuson J."/>
            <person name="Mondo S."/>
            <person name="Nolan M."/>
            <person name="Ohm R."/>
            <person name="Pangilinan J."/>
            <person name="Park H.-J."/>
            <person name="Ramirez L."/>
            <person name="Alfaro M."/>
            <person name="Sun H."/>
            <person name="Tritt A."/>
            <person name="Yoshinaga Y."/>
            <person name="Zwiers L.-H."/>
            <person name="Turgeon B."/>
            <person name="Goodwin S."/>
            <person name="Spatafora J."/>
            <person name="Crous P."/>
            <person name="Grigoriev I."/>
        </authorList>
    </citation>
    <scope>NUCLEOTIDE SEQUENCE</scope>
    <source>
        <strain evidence="5">CBS 260.36</strain>
    </source>
</reference>
<dbReference type="AlphaFoldDB" id="A0A9P4IQ82"/>
<feature type="non-terminal residue" evidence="5">
    <location>
        <position position="1"/>
    </location>
</feature>
<dbReference type="Pfam" id="PF00400">
    <property type="entry name" value="WD40"/>
    <property type="match status" value="3"/>
</dbReference>
<proteinExistence type="predicted"/>
<dbReference type="InterPro" id="IPR001680">
    <property type="entry name" value="WD40_rpt"/>
</dbReference>
<comment type="caution">
    <text evidence="5">The sequence shown here is derived from an EMBL/GenBank/DDBJ whole genome shotgun (WGS) entry which is preliminary data.</text>
</comment>
<protein>
    <recommendedName>
        <fullName evidence="4">Nephrocystin 3-like N-terminal domain-containing protein</fullName>
    </recommendedName>
</protein>
<dbReference type="Gene3D" id="3.40.50.300">
    <property type="entry name" value="P-loop containing nucleotide triphosphate hydrolases"/>
    <property type="match status" value="1"/>
</dbReference>
<feature type="repeat" description="WD" evidence="3">
    <location>
        <begin position="618"/>
        <end position="649"/>
    </location>
</feature>
<dbReference type="InterPro" id="IPR056884">
    <property type="entry name" value="NPHP3-like_N"/>
</dbReference>
<dbReference type="PROSITE" id="PS50082">
    <property type="entry name" value="WD_REPEATS_2"/>
    <property type="match status" value="2"/>
</dbReference>
<dbReference type="SUPFAM" id="SSF50978">
    <property type="entry name" value="WD40 repeat-like"/>
    <property type="match status" value="1"/>
</dbReference>
<gene>
    <name evidence="5" type="ORF">K461DRAFT_206629</name>
</gene>
<dbReference type="SMART" id="SM00320">
    <property type="entry name" value="WD40"/>
    <property type="match status" value="2"/>
</dbReference>
<evidence type="ECO:0000259" key="4">
    <source>
        <dbReference type="Pfam" id="PF24883"/>
    </source>
</evidence>
<accession>A0A9P4IQ82</accession>
<dbReference type="PANTHER" id="PTHR10039">
    <property type="entry name" value="AMELOGENIN"/>
    <property type="match status" value="1"/>
</dbReference>
<dbReference type="Proteomes" id="UP000799439">
    <property type="component" value="Unassembled WGS sequence"/>
</dbReference>
<name>A0A9P4IQ82_9PEZI</name>
<sequence>LPVAEQASFNAFDRQHEPYCQEGTRVNVLEEIKRWVVVDDGTCVFWLNGIAGAGKTTIARTICKEFRQSGLLGANFFFSRNHRSLSSAWVLFTTLARQLSTTSDALRDKIKDAIAAKQDIVTSSLEDQWTALIYKPLCECGDDIGKATMVVVIDALDECEGDKNIQVVISMLVRARNITNVKFRIVLTSRPETPIRNEFWKSAIHSHELILHAVPDEEVNHDICSYLGSRLSEIGRAQKEVGWPSPRVVDHLVKLSRGLFIYAATICRWIEDDPLHSPRESLEIFLNGKEDFNPAETLDQLYTQILERTARNASETMRNHLHECIIRVLGWIVVLLEPLSLRALGRLMEVPARTIRKWLDELHSVVYLPNTDEGMVRLYHPSFHDFLLVRAWRRNTLWIDICRSNHELAQSSLKLLRTPGVLRKDICQVIHPSAIRQEYEGSIPLNIPSEVAYACRNWVHHTVRGGNLPLEGGEEHQFLEDNFLYWIEALIWLGHFSQSEDLILILLEQTELDSIATPPRSSFLVDARQFLLNCGEYVDQAPLQIYGSALFFAPEHSIIRTTFRNHLSSDLNERILGTHSGCINAVCFSPDGRYVASASEDRIVKVWEIEHRREVRNLSGHMHGVNTVCFSPDGELIASGSEDNSVKIWTTQGTAVKTLKGHSNSVTALCFSSD</sequence>
<evidence type="ECO:0000313" key="5">
    <source>
        <dbReference type="EMBL" id="KAF2148087.1"/>
    </source>
</evidence>
<dbReference type="InterPro" id="IPR015943">
    <property type="entry name" value="WD40/YVTN_repeat-like_dom_sf"/>
</dbReference>
<keyword evidence="6" id="KW-1185">Reference proteome</keyword>
<keyword evidence="1 3" id="KW-0853">WD repeat</keyword>
<dbReference type="PROSITE" id="PS50294">
    <property type="entry name" value="WD_REPEATS_REGION"/>
    <property type="match status" value="2"/>
</dbReference>
<dbReference type="InterPro" id="IPR019775">
    <property type="entry name" value="WD40_repeat_CS"/>
</dbReference>
<feature type="repeat" description="WD" evidence="3">
    <location>
        <begin position="576"/>
        <end position="617"/>
    </location>
</feature>
<dbReference type="PANTHER" id="PTHR10039:SF14">
    <property type="entry name" value="NACHT DOMAIN-CONTAINING PROTEIN"/>
    <property type="match status" value="1"/>
</dbReference>
<dbReference type="OrthoDB" id="674604at2759"/>